<gene>
    <name evidence="2" type="ORF">H4Q32_008351</name>
</gene>
<comment type="caution">
    <text evidence="2">The sequence shown here is derived from an EMBL/GenBank/DDBJ whole genome shotgun (WGS) entry which is preliminary data.</text>
</comment>
<evidence type="ECO:0000313" key="2">
    <source>
        <dbReference type="EMBL" id="KAI2660709.1"/>
    </source>
</evidence>
<proteinExistence type="predicted"/>
<dbReference type="InterPro" id="IPR052417">
    <property type="entry name" value="Dachshund_domain"/>
</dbReference>
<feature type="region of interest" description="Disordered" evidence="1">
    <location>
        <begin position="122"/>
        <end position="168"/>
    </location>
</feature>
<evidence type="ECO:0000313" key="3">
    <source>
        <dbReference type="Proteomes" id="UP000830375"/>
    </source>
</evidence>
<dbReference type="Proteomes" id="UP000830375">
    <property type="component" value="Unassembled WGS sequence"/>
</dbReference>
<dbReference type="PANTHER" id="PTHR12577">
    <property type="entry name" value="DACHSHUND"/>
    <property type="match status" value="1"/>
</dbReference>
<sequence>MNASLNLFRRGAPLATDISHKNNSLDYPSASPVTLSQAIKGKCGTEQGPPARPLDRIHREHSSLELPFMMMPHPLIPVSLPPASVTMAMSQMNHLSTIANMAAAAQGQSAPSRMVTSVIKERVPDSPSPAPSLEDGRRPGSRPSSQRSSSVSSSPAHTESSSDRMPVHQNGLSMNQALLGLSPSILPGPKEGDLATHDIGHEAKRMHLEKGQSGRQGWGSVGEGDNDIKTTVEITGLHVPCWICPERRRCVGLSHRPSKPVNQSN</sequence>
<name>A0ABQ8MCW7_LABRO</name>
<organism evidence="2 3">
    <name type="scientific">Labeo rohita</name>
    <name type="common">Indian major carp</name>
    <name type="synonym">Cyprinus rohita</name>
    <dbReference type="NCBI Taxonomy" id="84645"/>
    <lineage>
        <taxon>Eukaryota</taxon>
        <taxon>Metazoa</taxon>
        <taxon>Chordata</taxon>
        <taxon>Craniata</taxon>
        <taxon>Vertebrata</taxon>
        <taxon>Euteleostomi</taxon>
        <taxon>Actinopterygii</taxon>
        <taxon>Neopterygii</taxon>
        <taxon>Teleostei</taxon>
        <taxon>Ostariophysi</taxon>
        <taxon>Cypriniformes</taxon>
        <taxon>Cyprinidae</taxon>
        <taxon>Labeoninae</taxon>
        <taxon>Labeonini</taxon>
        <taxon>Labeo</taxon>
    </lineage>
</organism>
<dbReference type="PANTHER" id="PTHR12577:SF14">
    <property type="entry name" value="DACHSHUND HOMOLOG 1"/>
    <property type="match status" value="1"/>
</dbReference>
<dbReference type="EMBL" id="JACTAM010000009">
    <property type="protein sequence ID" value="KAI2660709.1"/>
    <property type="molecule type" value="Genomic_DNA"/>
</dbReference>
<evidence type="ECO:0000256" key="1">
    <source>
        <dbReference type="SAM" id="MobiDB-lite"/>
    </source>
</evidence>
<feature type="compositionally biased region" description="Low complexity" evidence="1">
    <location>
        <begin position="141"/>
        <end position="159"/>
    </location>
</feature>
<reference evidence="2 3" key="1">
    <citation type="submission" date="2022-01" db="EMBL/GenBank/DDBJ databases">
        <title>A high-quality chromosome-level genome assembly of rohu carp, Labeo rohita.</title>
        <authorList>
            <person name="Arick M.A. II"/>
            <person name="Hsu C.-Y."/>
            <person name="Magbanua Z."/>
            <person name="Pechanova O."/>
            <person name="Grover C."/>
            <person name="Miller E."/>
            <person name="Thrash A."/>
            <person name="Ezzel L."/>
            <person name="Alam S."/>
            <person name="Benzie J."/>
            <person name="Hamilton M."/>
            <person name="Karsi A."/>
            <person name="Lawrence M.L."/>
            <person name="Peterson D.G."/>
        </authorList>
    </citation>
    <scope>NUCLEOTIDE SEQUENCE [LARGE SCALE GENOMIC DNA]</scope>
    <source>
        <strain evidence="3">BAU-BD-2019</strain>
        <tissue evidence="2">Blood</tissue>
    </source>
</reference>
<accession>A0ABQ8MCW7</accession>
<evidence type="ECO:0008006" key="4">
    <source>
        <dbReference type="Google" id="ProtNLM"/>
    </source>
</evidence>
<keyword evidence="3" id="KW-1185">Reference proteome</keyword>
<protein>
    <recommendedName>
        <fullName evidence="4">Dachshund-like protein</fullName>
    </recommendedName>
</protein>